<keyword evidence="2" id="KW-1185">Reference proteome</keyword>
<evidence type="ECO:0000313" key="2">
    <source>
        <dbReference type="Proteomes" id="UP000198569"/>
    </source>
</evidence>
<dbReference type="RefSeq" id="WP_091431203.1">
    <property type="nucleotide sequence ID" value="NZ_FNMV01000005.1"/>
</dbReference>
<proteinExistence type="predicted"/>
<protein>
    <submittedName>
        <fullName evidence="1">Uncharacterized protein</fullName>
    </submittedName>
</protein>
<organism evidence="1 2">
    <name type="scientific">Flavobacterium degerlachei</name>
    <dbReference type="NCBI Taxonomy" id="229203"/>
    <lineage>
        <taxon>Bacteria</taxon>
        <taxon>Pseudomonadati</taxon>
        <taxon>Bacteroidota</taxon>
        <taxon>Flavobacteriia</taxon>
        <taxon>Flavobacteriales</taxon>
        <taxon>Flavobacteriaceae</taxon>
        <taxon>Flavobacterium</taxon>
    </lineage>
</organism>
<accession>A0A1H2XFJ8</accession>
<evidence type="ECO:0000313" key="1">
    <source>
        <dbReference type="EMBL" id="SDW91224.1"/>
    </source>
</evidence>
<gene>
    <name evidence="1" type="ORF">SAMN05444338_105225</name>
</gene>
<dbReference type="EMBL" id="FNMV01000005">
    <property type="protein sequence ID" value="SDW91224.1"/>
    <property type="molecule type" value="Genomic_DNA"/>
</dbReference>
<name>A0A1H2XFJ8_9FLAO</name>
<sequence length="61" mass="7171">MIVNCKFAEKLQVMIGLLKEKNEIEKLQQEYKKLAETHFNVDTKSKTKVLEEELVLEECES</sequence>
<reference evidence="2" key="1">
    <citation type="submission" date="2016-10" db="EMBL/GenBank/DDBJ databases">
        <authorList>
            <person name="Varghese N."/>
            <person name="Submissions S."/>
        </authorList>
    </citation>
    <scope>NUCLEOTIDE SEQUENCE [LARGE SCALE GENOMIC DNA]</scope>
    <source>
        <strain evidence="2">DSM 15718</strain>
    </source>
</reference>
<dbReference type="AlphaFoldDB" id="A0A1H2XFJ8"/>
<dbReference type="OrthoDB" id="1123018at2"/>
<dbReference type="Proteomes" id="UP000198569">
    <property type="component" value="Unassembled WGS sequence"/>
</dbReference>